<comment type="caution">
    <text evidence="2">The sequence shown here is derived from an EMBL/GenBank/DDBJ whole genome shotgun (WGS) entry which is preliminary data.</text>
</comment>
<organism evidence="2 3">
    <name type="scientific">Zophobas morio</name>
    <dbReference type="NCBI Taxonomy" id="2755281"/>
    <lineage>
        <taxon>Eukaryota</taxon>
        <taxon>Metazoa</taxon>
        <taxon>Ecdysozoa</taxon>
        <taxon>Arthropoda</taxon>
        <taxon>Hexapoda</taxon>
        <taxon>Insecta</taxon>
        <taxon>Pterygota</taxon>
        <taxon>Neoptera</taxon>
        <taxon>Endopterygota</taxon>
        <taxon>Coleoptera</taxon>
        <taxon>Polyphaga</taxon>
        <taxon>Cucujiformia</taxon>
        <taxon>Tenebrionidae</taxon>
        <taxon>Zophobas</taxon>
    </lineage>
</organism>
<feature type="region of interest" description="Disordered" evidence="1">
    <location>
        <begin position="148"/>
        <end position="176"/>
    </location>
</feature>
<accession>A0AA38MHF8</accession>
<sequence length="203" mass="22574">MNLVGDVFEHSFSTLQQRPSEPSPDFGSCSLLPHISISIFGRELLAQLDSGSEVTWMNEEEFSAILSGRKIATLPVSSTFIRGTTGHQSHEIKTQTWLQFSIGSQTFEFFAGLSNFFKVNLKAGSLGYHKTIKHPQIQLRKKQLGNIPVRSTQVHRRGRGASDSTLSPTRGDVSRRKKIDSPSFRLAFTFATRSFAPKTLGDD</sequence>
<evidence type="ECO:0000313" key="3">
    <source>
        <dbReference type="Proteomes" id="UP001168821"/>
    </source>
</evidence>
<protein>
    <submittedName>
        <fullName evidence="2">Uncharacterized protein</fullName>
    </submittedName>
</protein>
<dbReference type="AlphaFoldDB" id="A0AA38MHF8"/>
<evidence type="ECO:0000313" key="2">
    <source>
        <dbReference type="EMBL" id="KAJ3656303.1"/>
    </source>
</evidence>
<proteinExistence type="predicted"/>
<name>A0AA38MHF8_9CUCU</name>
<keyword evidence="3" id="KW-1185">Reference proteome</keyword>
<dbReference type="Proteomes" id="UP001168821">
    <property type="component" value="Unassembled WGS sequence"/>
</dbReference>
<evidence type="ECO:0000256" key="1">
    <source>
        <dbReference type="SAM" id="MobiDB-lite"/>
    </source>
</evidence>
<gene>
    <name evidence="2" type="ORF">Zmor_015389</name>
</gene>
<dbReference type="EMBL" id="JALNTZ010000004">
    <property type="protein sequence ID" value="KAJ3656303.1"/>
    <property type="molecule type" value="Genomic_DNA"/>
</dbReference>
<reference evidence="2" key="1">
    <citation type="journal article" date="2023" name="G3 (Bethesda)">
        <title>Whole genome assemblies of Zophobas morio and Tenebrio molitor.</title>
        <authorList>
            <person name="Kaur S."/>
            <person name="Stinson S.A."/>
            <person name="diCenzo G.C."/>
        </authorList>
    </citation>
    <scope>NUCLEOTIDE SEQUENCE</scope>
    <source>
        <strain evidence="2">QUZm001</strain>
    </source>
</reference>